<comment type="caution">
    <text evidence="3">The sequence shown here is derived from an EMBL/GenBank/DDBJ whole genome shotgun (WGS) entry which is preliminary data.</text>
</comment>
<reference evidence="3 4" key="1">
    <citation type="submission" date="2018-09" db="EMBL/GenBank/DDBJ databases">
        <title>Comparative genomics of Leucobacter spp.</title>
        <authorList>
            <person name="Reis A.C."/>
            <person name="Kolvenbach B.A."/>
            <person name="Corvini P.F.X."/>
            <person name="Nunes O.C."/>
        </authorList>
    </citation>
    <scope>NUCLEOTIDE SEQUENCE [LARGE SCALE GENOMIC DNA]</scope>
    <source>
        <strain evidence="3 4">L-1</strain>
    </source>
</reference>
<evidence type="ECO:0000256" key="1">
    <source>
        <dbReference type="SAM" id="Phobius"/>
    </source>
</evidence>
<evidence type="ECO:0000313" key="3">
    <source>
        <dbReference type="EMBL" id="MBL3688924.1"/>
    </source>
</evidence>
<dbReference type="NCBIfam" id="TIGR01167">
    <property type="entry name" value="LPXTG_anchor"/>
    <property type="match status" value="1"/>
</dbReference>
<name>A0ABS1SN51_9MICO</name>
<dbReference type="RefSeq" id="WP_202380918.1">
    <property type="nucleotide sequence ID" value="NZ_BAAAMA010000004.1"/>
</dbReference>
<protein>
    <submittedName>
        <fullName evidence="3">LPXTG cell wall anchor domain-containing protein</fullName>
    </submittedName>
</protein>
<proteinExistence type="predicted"/>
<keyword evidence="1" id="KW-0812">Transmembrane</keyword>
<feature type="signal peptide" evidence="2">
    <location>
        <begin position="1"/>
        <end position="34"/>
    </location>
</feature>
<feature type="transmembrane region" description="Helical" evidence="1">
    <location>
        <begin position="60"/>
        <end position="79"/>
    </location>
</feature>
<keyword evidence="2" id="KW-0732">Signal</keyword>
<evidence type="ECO:0000256" key="2">
    <source>
        <dbReference type="SAM" id="SignalP"/>
    </source>
</evidence>
<keyword evidence="1" id="KW-1133">Transmembrane helix</keyword>
<feature type="chain" id="PRO_5046620581" evidence="2">
    <location>
        <begin position="35"/>
        <end position="94"/>
    </location>
</feature>
<sequence length="94" mass="9216">MHARTPALRRLAQAALGAAACSGLLLAGTGAAHADTGVDASAPQTISGTGIPELGGAESAGWFLVAGAAYLIAGGVLYARRRRAAALSRAYPAA</sequence>
<dbReference type="Proteomes" id="UP001646141">
    <property type="component" value="Unassembled WGS sequence"/>
</dbReference>
<keyword evidence="1" id="KW-0472">Membrane</keyword>
<dbReference type="PROSITE" id="PS51257">
    <property type="entry name" value="PROKAR_LIPOPROTEIN"/>
    <property type="match status" value="1"/>
</dbReference>
<gene>
    <name evidence="3" type="ORF">D3226_02985</name>
</gene>
<evidence type="ECO:0000313" key="4">
    <source>
        <dbReference type="Proteomes" id="UP001646141"/>
    </source>
</evidence>
<dbReference type="EMBL" id="QYAD01000001">
    <property type="protein sequence ID" value="MBL3688924.1"/>
    <property type="molecule type" value="Genomic_DNA"/>
</dbReference>
<organism evidence="3 4">
    <name type="scientific">Leucobacter chromiireducens subsp. chromiireducens</name>
    <dbReference type="NCBI Taxonomy" id="660067"/>
    <lineage>
        <taxon>Bacteria</taxon>
        <taxon>Bacillati</taxon>
        <taxon>Actinomycetota</taxon>
        <taxon>Actinomycetes</taxon>
        <taxon>Micrococcales</taxon>
        <taxon>Microbacteriaceae</taxon>
        <taxon>Leucobacter</taxon>
    </lineage>
</organism>
<keyword evidence="4" id="KW-1185">Reference proteome</keyword>
<accession>A0ABS1SN51</accession>